<dbReference type="Proteomes" id="UP000221944">
    <property type="component" value="Segment"/>
</dbReference>
<dbReference type="InterPro" id="IPR058154">
    <property type="entry name" value="Bxb1_TTP-like"/>
</dbReference>
<organism evidence="1 2">
    <name type="scientific">Mycobacterium phage Zapner</name>
    <dbReference type="NCBI Taxonomy" id="1486474"/>
    <lineage>
        <taxon>Viruses</taxon>
        <taxon>Duplodnaviria</taxon>
        <taxon>Heunggongvirae</taxon>
        <taxon>Uroviricota</taxon>
        <taxon>Caudoviricetes</taxon>
        <taxon>Gracegardnervirinae</taxon>
        <taxon>Avanivirus</taxon>
        <taxon>Avanivirus zapner</taxon>
    </lineage>
</organism>
<dbReference type="RefSeq" id="YP_009963932.1">
    <property type="nucleotide sequence ID" value="NC_051724.1"/>
</dbReference>
<evidence type="ECO:0000313" key="2">
    <source>
        <dbReference type="Proteomes" id="UP000221944"/>
    </source>
</evidence>
<dbReference type="GeneID" id="60335520"/>
<protein>
    <recommendedName>
        <fullName evidence="3">Major tail protein</fullName>
    </recommendedName>
</protein>
<proteinExistence type="predicted"/>
<reference evidence="1 2" key="1">
    <citation type="submission" date="2014-03" db="EMBL/GenBank/DDBJ databases">
        <authorList>
            <person name="Kramer Z.J."/>
            <person name="Fasoranti T.O."/>
            <person name="Abrahim M.R."/>
            <person name="Adkins N.L."/>
            <person name="Burke K.A."/>
            <person name="Churilla B.M."/>
            <person name="Cohen K.L."/>
            <person name="Colicchio M.A."/>
            <person name="Genkil J.S."/>
            <person name="Prout A.K."/>
            <person name="Schafer C.E."/>
            <person name="Schwarz A.G."/>
            <person name="Tish M."/>
            <person name="Vispute N."/>
            <person name="Wilkes K.E."/>
            <person name="Williams C.R."/>
            <person name="Xiao X."/>
            <person name="Yoder B.A."/>
            <person name="Yu V.J."/>
            <person name="Lapin J.S."/>
            <person name="Ott C.T."/>
            <person name="Walburn T.D."/>
            <person name="Bradley K.W."/>
            <person name="Clarke D.Q."/>
            <person name="Lewis M.F."/>
            <person name="Barker L.P."/>
            <person name="Bailey C."/>
            <person name="Asai D.J."/>
            <person name="Bowman C.A."/>
            <person name="Russell D.A."/>
            <person name="Pope W.H."/>
            <person name="Jacobs-Sera D."/>
            <person name="Hendrix R.W."/>
            <person name="Hatfull G.F."/>
        </authorList>
    </citation>
    <scope>NUCLEOTIDE SEQUENCE [LARGE SCALE GENOMIC DNA]</scope>
</reference>
<dbReference type="Pfam" id="PF25681">
    <property type="entry name" value="Phage_TTP_17"/>
    <property type="match status" value="1"/>
</dbReference>
<gene>
    <name evidence="1" type="primary">15</name>
    <name evidence="1" type="ORF">PBI_ZAPNER_15</name>
</gene>
<keyword evidence="2" id="KW-1185">Reference proteome</keyword>
<name>A0A059VKP3_9CAUD</name>
<evidence type="ECO:0000313" key="1">
    <source>
        <dbReference type="EMBL" id="AHZ95469.1"/>
    </source>
</evidence>
<accession>A0A059VKP3</accession>
<evidence type="ECO:0008006" key="3">
    <source>
        <dbReference type="Google" id="ProtNLM"/>
    </source>
</evidence>
<dbReference type="KEGG" id="vg:60335520"/>
<dbReference type="EMBL" id="KJ567041">
    <property type="protein sequence ID" value="AHZ95469.1"/>
    <property type="molecule type" value="Genomic_DNA"/>
</dbReference>
<sequence>MADSKNVWAAGRSADDEAFFGAPLGTPLPTDAIAELDAALEPHGWMGDDGFVNNIQRDVTKHKDFAGTTIKTTQDNYEETVAVTCCESNPVVLKTVFGDSNVDVDFTDGHRKITIRHDEAPLPRKSFVVRVVDGVKTRMLVIPEGQVTEIGEVTWLSSELVQYTLTIDCFIPAKGSHPENPAGVNEYIDEPDVLDES</sequence>